<comment type="similarity">
    <text evidence="1">Belongs to the pyridoxamine 5'-phosphate oxidase family.</text>
</comment>
<name>A0A544YKJ0_9ACTN</name>
<dbReference type="GO" id="GO:0010181">
    <property type="term" value="F:FMN binding"/>
    <property type="evidence" value="ECO:0007669"/>
    <property type="project" value="InterPro"/>
</dbReference>
<reference evidence="8 9" key="1">
    <citation type="submission" date="2019-07" db="EMBL/GenBank/DDBJ databases">
        <title>Microbispora hainanensis DSM 45428.</title>
        <authorList>
            <person name="Thawai C."/>
        </authorList>
    </citation>
    <scope>NUCLEOTIDE SEQUENCE [LARGE SCALE GENOMIC DNA]</scope>
    <source>
        <strain evidence="8 9">DSM 45428</strain>
    </source>
</reference>
<dbReference type="InterPro" id="IPR019576">
    <property type="entry name" value="Pyridoxamine_oxidase_dimer_C"/>
</dbReference>
<dbReference type="Pfam" id="PF01243">
    <property type="entry name" value="PNPOx_N"/>
    <property type="match status" value="1"/>
</dbReference>
<feature type="binding site" evidence="5">
    <location>
        <position position="106"/>
    </location>
    <ligand>
        <name>FMN</name>
        <dbReference type="ChEBI" id="CHEBI:58210"/>
    </ligand>
</feature>
<evidence type="ECO:0000256" key="3">
    <source>
        <dbReference type="ARBA" id="ARBA00022643"/>
    </source>
</evidence>
<evidence type="ECO:0000256" key="4">
    <source>
        <dbReference type="ARBA" id="ARBA00023002"/>
    </source>
</evidence>
<feature type="binding site" evidence="5">
    <location>
        <position position="194"/>
    </location>
    <ligand>
        <name>FMN</name>
        <dbReference type="ChEBI" id="CHEBI:58210"/>
    </ligand>
</feature>
<keyword evidence="3 5" id="KW-0288">FMN</keyword>
<dbReference type="AlphaFoldDB" id="A0A544YKJ0"/>
<feature type="binding site" evidence="5">
    <location>
        <position position="83"/>
    </location>
    <ligand>
        <name>FMN</name>
        <dbReference type="ChEBI" id="CHEBI:58210"/>
    </ligand>
</feature>
<dbReference type="PANTHER" id="PTHR10851">
    <property type="entry name" value="PYRIDOXINE-5-PHOSPHATE OXIDASE"/>
    <property type="match status" value="1"/>
</dbReference>
<comment type="cofactor">
    <cofactor evidence="5">
        <name>FMN</name>
        <dbReference type="ChEBI" id="CHEBI:58210"/>
    </cofactor>
    <text evidence="5">Binds 1 FMN per subunit.</text>
</comment>
<keyword evidence="2" id="KW-0285">Flavoprotein</keyword>
<evidence type="ECO:0000313" key="8">
    <source>
        <dbReference type="EMBL" id="TQS17271.1"/>
    </source>
</evidence>
<dbReference type="PANTHER" id="PTHR10851:SF0">
    <property type="entry name" value="PYRIDOXINE-5'-PHOSPHATE OXIDASE"/>
    <property type="match status" value="1"/>
</dbReference>
<sequence>MSSRFESLTGAIDPAFPEYDMPPAEPMDLARQWIAGAVEAGVREPLALALATADRGGRASTRMVAVIDVGDRGLVFTSHSTSRKGREIAQTGWASGLLYWRETARQLSFSGPVAMLPEPEAERLWNARPVPLHAMSVASRQSEPLEDVARLRSEAERLASYGISLPRPARFAGYRLEPAAVEFWSADADRLHRRLRYDRTPSGWHISRLQP</sequence>
<feature type="domain" description="Pyridoxamine 5'-phosphate oxidase N-terminal" evidence="6">
    <location>
        <begin position="37"/>
        <end position="158"/>
    </location>
</feature>
<proteinExistence type="inferred from homology"/>
<comment type="caution">
    <text evidence="8">The sequence shown here is derived from an EMBL/GenBank/DDBJ whole genome shotgun (WGS) entry which is preliminary data.</text>
</comment>
<feature type="domain" description="Pyridoxine 5'-phosphate oxidase dimerisation C-terminal" evidence="7">
    <location>
        <begin position="172"/>
        <end position="211"/>
    </location>
</feature>
<protein>
    <submittedName>
        <fullName evidence="8">Pyridoxal 5'-phosphate synthase</fullName>
        <ecNumber evidence="8">1.4.3.5</ecNumber>
    </submittedName>
</protein>
<organism evidence="8 9">
    <name type="scientific">Microbispora hainanensis</name>
    <dbReference type="NCBI Taxonomy" id="568844"/>
    <lineage>
        <taxon>Bacteria</taxon>
        <taxon>Bacillati</taxon>
        <taxon>Actinomycetota</taxon>
        <taxon>Actinomycetes</taxon>
        <taxon>Streptosporangiales</taxon>
        <taxon>Streptosporangiaceae</taxon>
        <taxon>Microbispora</taxon>
    </lineage>
</organism>
<evidence type="ECO:0000256" key="5">
    <source>
        <dbReference type="PIRSR" id="PIRSR000190-2"/>
    </source>
</evidence>
<dbReference type="InterPro" id="IPR053451">
    <property type="entry name" value="Phenazine_biosynth_oxidase"/>
</dbReference>
<dbReference type="GO" id="GO:0008615">
    <property type="term" value="P:pyridoxine biosynthetic process"/>
    <property type="evidence" value="ECO:0007669"/>
    <property type="project" value="InterPro"/>
</dbReference>
<dbReference type="InterPro" id="IPR012349">
    <property type="entry name" value="Split_barrel_FMN-bd"/>
</dbReference>
<evidence type="ECO:0000259" key="7">
    <source>
        <dbReference type="Pfam" id="PF10590"/>
    </source>
</evidence>
<dbReference type="NCBIfam" id="NF004231">
    <property type="entry name" value="PRK05679.1"/>
    <property type="match status" value="1"/>
</dbReference>
<dbReference type="GO" id="GO:0004733">
    <property type="term" value="F:pyridoxamine phosphate oxidase activity"/>
    <property type="evidence" value="ECO:0007669"/>
    <property type="project" value="UniProtKB-EC"/>
</dbReference>
<dbReference type="EC" id="1.4.3.5" evidence="8"/>
<dbReference type="SUPFAM" id="SSF50475">
    <property type="entry name" value="FMN-binding split barrel"/>
    <property type="match status" value="1"/>
</dbReference>
<gene>
    <name evidence="8" type="ORF">FLX08_30365</name>
</gene>
<evidence type="ECO:0000259" key="6">
    <source>
        <dbReference type="Pfam" id="PF01243"/>
    </source>
</evidence>
<dbReference type="InterPro" id="IPR011576">
    <property type="entry name" value="Pyridox_Oxase_N"/>
</dbReference>
<feature type="binding site" evidence="5">
    <location>
        <position position="84"/>
    </location>
    <ligand>
        <name>FMN</name>
        <dbReference type="ChEBI" id="CHEBI:58210"/>
    </ligand>
</feature>
<evidence type="ECO:0000313" key="9">
    <source>
        <dbReference type="Proteomes" id="UP000316541"/>
    </source>
</evidence>
<dbReference type="InterPro" id="IPR000659">
    <property type="entry name" value="Pyridox_Oxase"/>
</dbReference>
<dbReference type="PIRSF" id="PIRSF000190">
    <property type="entry name" value="Pyd_amn-ph_oxd"/>
    <property type="match status" value="1"/>
</dbReference>
<dbReference type="Gene3D" id="2.30.110.10">
    <property type="entry name" value="Electron Transport, Fmn-binding Protein, Chain A"/>
    <property type="match status" value="1"/>
</dbReference>
<evidence type="ECO:0000256" key="1">
    <source>
        <dbReference type="ARBA" id="ARBA00007301"/>
    </source>
</evidence>
<keyword evidence="4 8" id="KW-0560">Oxidoreductase</keyword>
<dbReference type="RefSeq" id="WP_142623689.1">
    <property type="nucleotide sequence ID" value="NZ_VIRM01000048.1"/>
</dbReference>
<accession>A0A544YKJ0</accession>
<dbReference type="Proteomes" id="UP000316541">
    <property type="component" value="Unassembled WGS sequence"/>
</dbReference>
<dbReference type="Pfam" id="PF10590">
    <property type="entry name" value="PNP_phzG_C"/>
    <property type="match status" value="1"/>
</dbReference>
<feature type="binding site" evidence="5">
    <location>
        <position position="184"/>
    </location>
    <ligand>
        <name>FMN</name>
        <dbReference type="ChEBI" id="CHEBI:58210"/>
    </ligand>
</feature>
<feature type="binding site" evidence="5">
    <location>
        <begin position="141"/>
        <end position="142"/>
    </location>
    <ligand>
        <name>FMN</name>
        <dbReference type="ChEBI" id="CHEBI:58210"/>
    </ligand>
</feature>
<dbReference type="EMBL" id="VIRM01000048">
    <property type="protein sequence ID" value="TQS17271.1"/>
    <property type="molecule type" value="Genomic_DNA"/>
</dbReference>
<evidence type="ECO:0000256" key="2">
    <source>
        <dbReference type="ARBA" id="ARBA00022630"/>
    </source>
</evidence>
<dbReference type="NCBIfam" id="NF038138">
    <property type="entry name" value="phena_PhzG"/>
    <property type="match status" value="1"/>
</dbReference>